<dbReference type="SUPFAM" id="SSF63882">
    <property type="entry name" value="MoeA N-terminal region -like"/>
    <property type="match status" value="1"/>
</dbReference>
<evidence type="ECO:0000256" key="2">
    <source>
        <dbReference type="ARBA" id="ARBA00010763"/>
    </source>
</evidence>
<proteinExistence type="inferred from homology"/>
<comment type="similarity">
    <text evidence="2 5">Belongs to the MoeA family.</text>
</comment>
<dbReference type="Gene3D" id="2.40.340.10">
    <property type="entry name" value="MoeA, C-terminal, domain IV"/>
    <property type="match status" value="1"/>
</dbReference>
<keyword evidence="5 7" id="KW-0808">Transferase</keyword>
<dbReference type="CDD" id="cd00887">
    <property type="entry name" value="MoeA"/>
    <property type="match status" value="1"/>
</dbReference>
<evidence type="ECO:0000256" key="1">
    <source>
        <dbReference type="ARBA" id="ARBA00002901"/>
    </source>
</evidence>
<dbReference type="GO" id="GO:0006777">
    <property type="term" value="P:Mo-molybdopterin cofactor biosynthetic process"/>
    <property type="evidence" value="ECO:0007669"/>
    <property type="project" value="UniProtKB-UniRule"/>
</dbReference>
<evidence type="ECO:0000256" key="4">
    <source>
        <dbReference type="ARBA" id="ARBA00047317"/>
    </source>
</evidence>
<dbReference type="InterPro" id="IPR001453">
    <property type="entry name" value="MoaB/Mog_dom"/>
</dbReference>
<evidence type="ECO:0000259" key="6">
    <source>
        <dbReference type="SMART" id="SM00852"/>
    </source>
</evidence>
<comment type="cofactor">
    <cofactor evidence="5">
        <name>Mg(2+)</name>
        <dbReference type="ChEBI" id="CHEBI:18420"/>
    </cofactor>
</comment>
<accession>A0A291GZA4</accession>
<dbReference type="InterPro" id="IPR038987">
    <property type="entry name" value="MoeA-like"/>
</dbReference>
<dbReference type="Gene3D" id="2.170.190.11">
    <property type="entry name" value="Molybdopterin biosynthesis moea protein, domain 3"/>
    <property type="match status" value="1"/>
</dbReference>
<evidence type="ECO:0000313" key="7">
    <source>
        <dbReference type="EMBL" id="ATG55535.1"/>
    </source>
</evidence>
<organism evidence="7 8">
    <name type="scientific">Brachybacterium ginsengisoli</name>
    <dbReference type="NCBI Taxonomy" id="1331682"/>
    <lineage>
        <taxon>Bacteria</taxon>
        <taxon>Bacillati</taxon>
        <taxon>Actinomycetota</taxon>
        <taxon>Actinomycetes</taxon>
        <taxon>Micrococcales</taxon>
        <taxon>Dermabacteraceae</taxon>
        <taxon>Brachybacterium</taxon>
    </lineage>
</organism>
<feature type="domain" description="MoaB/Mog" evidence="6">
    <location>
        <begin position="187"/>
        <end position="328"/>
    </location>
</feature>
<dbReference type="PANTHER" id="PTHR10192">
    <property type="entry name" value="MOLYBDOPTERIN BIOSYNTHESIS PROTEIN"/>
    <property type="match status" value="1"/>
</dbReference>
<evidence type="ECO:0000313" key="8">
    <source>
        <dbReference type="Proteomes" id="UP000217889"/>
    </source>
</evidence>
<dbReference type="SUPFAM" id="SSF53218">
    <property type="entry name" value="Molybdenum cofactor biosynthesis proteins"/>
    <property type="match status" value="1"/>
</dbReference>
<gene>
    <name evidence="7" type="ORF">CFK41_12695</name>
</gene>
<sequence>MTVPPLDPLLWRARLRREIVLRPEVRTAPLAEARDGLLADSVHSPEDVPAQPVAAMDGFAVRRADLAEGTTVLPVAADLPARPGEVAALRPGTAARIMTGAPMPDGADVVVEVESTDADPFGEAPDEVTLRLSHPPAAGRHVRAAGEEVARGALLAEAGDRVGAGLIGLASALGLSTLPVHRALQVSVVVTGDELEEALPGADPSAGVVRESNGTMLAAALRADGAQARVLRSGDDPAELRAVLEDASAGADLVITTGGIGHGAYDVVKLLLGERGARTSEFVHLALRPGGPQGAGALADGTPVIHLPGTPAGALVGYHLFVRPLIPGAGEGLRRVLWREPAEAAGARHGRSAAPGTAHALAARIRLAPDGREIAEPVPGRRLAPYGRAEAIALLGAGSLPVGDAADGPEPTVLVIAL</sequence>
<protein>
    <recommendedName>
        <fullName evidence="5">Molybdopterin molybdenumtransferase</fullName>
        <ecNumber evidence="5">2.10.1.1</ecNumber>
    </recommendedName>
</protein>
<name>A0A291GZA4_9MICO</name>
<dbReference type="AlphaFoldDB" id="A0A291GZA4"/>
<comment type="pathway">
    <text evidence="5">Cofactor biosynthesis; molybdopterin biosynthesis.</text>
</comment>
<keyword evidence="5" id="KW-0479">Metal-binding</keyword>
<dbReference type="PANTHER" id="PTHR10192:SF5">
    <property type="entry name" value="GEPHYRIN"/>
    <property type="match status" value="1"/>
</dbReference>
<comment type="catalytic activity">
    <reaction evidence="4">
        <text>adenylyl-molybdopterin + molybdate = Mo-molybdopterin + AMP + H(+)</text>
        <dbReference type="Rhea" id="RHEA:35047"/>
        <dbReference type="ChEBI" id="CHEBI:15378"/>
        <dbReference type="ChEBI" id="CHEBI:36264"/>
        <dbReference type="ChEBI" id="CHEBI:62727"/>
        <dbReference type="ChEBI" id="CHEBI:71302"/>
        <dbReference type="ChEBI" id="CHEBI:456215"/>
        <dbReference type="EC" id="2.10.1.1"/>
    </reaction>
</comment>
<dbReference type="InterPro" id="IPR005110">
    <property type="entry name" value="MoeA_linker/N"/>
</dbReference>
<dbReference type="EMBL" id="CP023564">
    <property type="protein sequence ID" value="ATG55535.1"/>
    <property type="molecule type" value="Genomic_DNA"/>
</dbReference>
<dbReference type="Gene3D" id="3.40.980.10">
    <property type="entry name" value="MoaB/Mog-like domain"/>
    <property type="match status" value="1"/>
</dbReference>
<dbReference type="OrthoDB" id="9804758at2"/>
<keyword evidence="8" id="KW-1185">Reference proteome</keyword>
<evidence type="ECO:0000256" key="3">
    <source>
        <dbReference type="ARBA" id="ARBA00022505"/>
    </source>
</evidence>
<reference evidence="7 8" key="1">
    <citation type="journal article" date="2014" name="Int. J. Syst. Evol. Microbiol.">
        <title>Brachybacterium ginsengisoli sp. nov., isolated from soil of a ginseng field.</title>
        <authorList>
            <person name="Hoang V.A."/>
            <person name="Kim Y.J."/>
            <person name="Nguyen N.L."/>
            <person name="Yang D.C."/>
        </authorList>
    </citation>
    <scope>NUCLEOTIDE SEQUENCE [LARGE SCALE GENOMIC DNA]</scope>
    <source>
        <strain evidence="7 8">DCY80</strain>
    </source>
</reference>
<dbReference type="KEGG" id="bgg:CFK41_12695"/>
<dbReference type="RefSeq" id="WP_096799995.1">
    <property type="nucleotide sequence ID" value="NZ_CP023564.1"/>
</dbReference>
<keyword evidence="5" id="KW-0501">Molybdenum cofactor biosynthesis</keyword>
<dbReference type="InterPro" id="IPR036688">
    <property type="entry name" value="MoeA_C_domain_IV_sf"/>
</dbReference>
<dbReference type="Proteomes" id="UP000217889">
    <property type="component" value="Chromosome"/>
</dbReference>
<keyword evidence="3 5" id="KW-0500">Molybdenum</keyword>
<dbReference type="EC" id="2.10.1.1" evidence="5"/>
<dbReference type="Pfam" id="PF03453">
    <property type="entry name" value="MoeA_N"/>
    <property type="match status" value="1"/>
</dbReference>
<dbReference type="Gene3D" id="3.90.105.10">
    <property type="entry name" value="Molybdopterin biosynthesis moea protein, domain 2"/>
    <property type="match status" value="1"/>
</dbReference>
<dbReference type="SMART" id="SM00852">
    <property type="entry name" value="MoCF_biosynth"/>
    <property type="match status" value="1"/>
</dbReference>
<dbReference type="GO" id="GO:0061599">
    <property type="term" value="F:molybdopterin molybdotransferase activity"/>
    <property type="evidence" value="ECO:0007669"/>
    <property type="project" value="UniProtKB-UniRule"/>
</dbReference>
<dbReference type="Pfam" id="PF00994">
    <property type="entry name" value="MoCF_biosynth"/>
    <property type="match status" value="1"/>
</dbReference>
<keyword evidence="5" id="KW-0460">Magnesium</keyword>
<dbReference type="GO" id="GO:0046872">
    <property type="term" value="F:metal ion binding"/>
    <property type="evidence" value="ECO:0007669"/>
    <property type="project" value="UniProtKB-UniRule"/>
</dbReference>
<dbReference type="InterPro" id="IPR036135">
    <property type="entry name" value="MoeA_linker/N_sf"/>
</dbReference>
<evidence type="ECO:0000256" key="5">
    <source>
        <dbReference type="RuleBase" id="RU365090"/>
    </source>
</evidence>
<dbReference type="GO" id="GO:0005829">
    <property type="term" value="C:cytosol"/>
    <property type="evidence" value="ECO:0007669"/>
    <property type="project" value="TreeGrafter"/>
</dbReference>
<dbReference type="UniPathway" id="UPA00344"/>
<comment type="function">
    <text evidence="1 5">Catalyzes the insertion of molybdate into adenylated molybdopterin with the concomitant release of AMP.</text>
</comment>
<dbReference type="InterPro" id="IPR036425">
    <property type="entry name" value="MoaB/Mog-like_dom_sf"/>
</dbReference>